<dbReference type="SUPFAM" id="SSF48452">
    <property type="entry name" value="TPR-like"/>
    <property type="match status" value="1"/>
</dbReference>
<dbReference type="SMART" id="SM00862">
    <property type="entry name" value="Trans_reg_C"/>
    <property type="match status" value="1"/>
</dbReference>
<dbReference type="Proteomes" id="UP000824300">
    <property type="component" value="Chromosome"/>
</dbReference>
<dbReference type="InterPro" id="IPR011990">
    <property type="entry name" value="TPR-like_helical_dom_sf"/>
</dbReference>
<keyword evidence="1 2" id="KW-0238">DNA-binding</keyword>
<reference evidence="5 6" key="1">
    <citation type="submission" date="2021-08" db="EMBL/GenBank/DDBJ databases">
        <title>Comparative Genomics Analysis of the Genus Qipengyuania Reveals Extensive Genetic Diversity and Metabolic Versatility, Including the Description of Fifteen Novel Species.</title>
        <authorList>
            <person name="Liu Y."/>
        </authorList>
    </citation>
    <scope>NUCLEOTIDE SEQUENCE [LARGE SCALE GENOMIC DNA]</scope>
    <source>
        <strain evidence="5 6">1NDW3</strain>
    </source>
</reference>
<gene>
    <name evidence="5" type="ORF">K3162_04655</name>
</gene>
<dbReference type="Pfam" id="PF00486">
    <property type="entry name" value="Trans_reg_C"/>
    <property type="match status" value="1"/>
</dbReference>
<name>A0ABX9A1Y5_9SPHN</name>
<evidence type="ECO:0000256" key="2">
    <source>
        <dbReference type="PROSITE-ProRule" id="PRU01091"/>
    </source>
</evidence>
<dbReference type="Gene3D" id="1.10.10.10">
    <property type="entry name" value="Winged helix-like DNA-binding domain superfamily/Winged helix DNA-binding domain"/>
    <property type="match status" value="1"/>
</dbReference>
<organism evidence="5 6">
    <name type="scientific">Qipengyuania xiapuensis</name>
    <dbReference type="NCBI Taxonomy" id="2867236"/>
    <lineage>
        <taxon>Bacteria</taxon>
        <taxon>Pseudomonadati</taxon>
        <taxon>Pseudomonadota</taxon>
        <taxon>Alphaproteobacteria</taxon>
        <taxon>Sphingomonadales</taxon>
        <taxon>Erythrobacteraceae</taxon>
        <taxon>Qipengyuania</taxon>
    </lineage>
</organism>
<dbReference type="Gene3D" id="3.40.50.10610">
    <property type="entry name" value="ABC-type transport auxiliary lipoprotein component"/>
    <property type="match status" value="1"/>
</dbReference>
<keyword evidence="3" id="KW-0472">Membrane</keyword>
<feature type="domain" description="OmpR/PhoB-type" evidence="4">
    <location>
        <begin position="1"/>
        <end position="95"/>
    </location>
</feature>
<keyword evidence="6" id="KW-1185">Reference proteome</keyword>
<dbReference type="InterPro" id="IPR036388">
    <property type="entry name" value="WH-like_DNA-bd_sf"/>
</dbReference>
<feature type="DNA-binding region" description="OmpR/PhoB-type" evidence="2">
    <location>
        <begin position="1"/>
        <end position="95"/>
    </location>
</feature>
<dbReference type="PROSITE" id="PS51755">
    <property type="entry name" value="OMPR_PHOB"/>
    <property type="match status" value="1"/>
</dbReference>
<keyword evidence="3" id="KW-1133">Transmembrane helix</keyword>
<dbReference type="EMBL" id="CP081296">
    <property type="protein sequence ID" value="QZD93318.1"/>
    <property type="molecule type" value="Genomic_DNA"/>
</dbReference>
<proteinExistence type="predicted"/>
<dbReference type="Gene3D" id="1.25.40.10">
    <property type="entry name" value="Tetratricopeptide repeat domain"/>
    <property type="match status" value="1"/>
</dbReference>
<dbReference type="RefSeq" id="WP_221429005.1">
    <property type="nucleotide sequence ID" value="NZ_CP081296.1"/>
</dbReference>
<protein>
    <submittedName>
        <fullName evidence="5">Winged helix-turn-helix domain-containing protein</fullName>
    </submittedName>
</protein>
<evidence type="ECO:0000313" key="5">
    <source>
        <dbReference type="EMBL" id="QZD93318.1"/>
    </source>
</evidence>
<dbReference type="SUPFAM" id="SSF46894">
    <property type="entry name" value="C-terminal effector domain of the bipartite response regulators"/>
    <property type="match status" value="1"/>
</dbReference>
<evidence type="ECO:0000313" key="6">
    <source>
        <dbReference type="Proteomes" id="UP000824300"/>
    </source>
</evidence>
<accession>A0ABX9A1Y5</accession>
<keyword evidence="3" id="KW-0812">Transmembrane</keyword>
<dbReference type="CDD" id="cd00383">
    <property type="entry name" value="trans_reg_C"/>
    <property type="match status" value="1"/>
</dbReference>
<feature type="transmembrane region" description="Helical" evidence="3">
    <location>
        <begin position="129"/>
        <end position="150"/>
    </location>
</feature>
<dbReference type="InterPro" id="IPR001867">
    <property type="entry name" value="OmpR/PhoB-type_DNA-bd"/>
</dbReference>
<evidence type="ECO:0000259" key="4">
    <source>
        <dbReference type="PROSITE" id="PS51755"/>
    </source>
</evidence>
<evidence type="ECO:0000256" key="3">
    <source>
        <dbReference type="SAM" id="Phobius"/>
    </source>
</evidence>
<dbReference type="InterPro" id="IPR016032">
    <property type="entry name" value="Sig_transdc_resp-reg_C-effctor"/>
</dbReference>
<sequence>MEEFRIGSHILQPHRQLLLDGEHVHLGPRALSILTLLAERCGEVVTKDELMEAVWPDVTVEENALQVHVTAVRKALGDDAGLLHTLRGIGYQLNVPEALGSPRGAGDLEPPVVDHEYEPVRRSTGPSSLVIAGLGILFMIAAIATVFLIGSTNSPTQQAPTSLAVLPFKASGDDEWREREEAFTASISSNLARVPGIDLVPSAAIDALDGQNLSPQEIGRRLGVDHFIEGDILASDDRLVSQVKLVEARSGRAIWSREIAGSRPHPDEFEALLLTRLSGTILALRRMASDELHIPEDLDPRAYEAYLDGLAFMTARDSSDWQHALRQMQLATSIEPDFAAGHAGAAYVLAIGTNSTFFMLSRDEYIGLYQEHKNKALTLDPESFEVELAEAIFQLNTHGDIGGALATAQDLLEQRPNDSRVNTFMRSALHMAGRSREAVTHVERAMAADPFNRILKRFHRYSLIAAGDYPGVERSASECRIDCWFAAFQWWSALLQHGTTYDYRMDTGTIAEMAEDERAFYSGELGQARSMRMHTDFIFFGDRGTVEWDVEGHDGLMPPSDWLLILLLYGYVDEAFGLVENFDFSRQGVHIVMPLLVRGRLTASDELRADPRYVAMFEEPHIKALVDYRRDHGVTDGLPITN</sequence>
<evidence type="ECO:0000256" key="1">
    <source>
        <dbReference type="ARBA" id="ARBA00023125"/>
    </source>
</evidence>